<gene>
    <name evidence="7" type="primary">modA</name>
    <name evidence="7" type="ORF">E7201_08590</name>
</gene>
<dbReference type="CDD" id="cd13537">
    <property type="entry name" value="PBP2_YvgL_like"/>
    <property type="match status" value="1"/>
</dbReference>
<organism evidence="7 8">
    <name type="scientific">Selenomonas ruminantium</name>
    <dbReference type="NCBI Taxonomy" id="971"/>
    <lineage>
        <taxon>Bacteria</taxon>
        <taxon>Bacillati</taxon>
        <taxon>Bacillota</taxon>
        <taxon>Negativicutes</taxon>
        <taxon>Selenomonadales</taxon>
        <taxon>Selenomonadaceae</taxon>
        <taxon>Selenomonas</taxon>
    </lineage>
</organism>
<dbReference type="InterPro" id="IPR050682">
    <property type="entry name" value="ModA/WtpA"/>
</dbReference>
<dbReference type="FunFam" id="3.40.190.10:FF:000035">
    <property type="entry name" value="Molybdate ABC transporter substrate-binding protein"/>
    <property type="match status" value="1"/>
</dbReference>
<feature type="binding site" evidence="5">
    <location>
        <position position="45"/>
    </location>
    <ligand>
        <name>molybdate</name>
        <dbReference type="ChEBI" id="CHEBI:36264"/>
    </ligand>
</feature>
<dbReference type="SUPFAM" id="SSF53850">
    <property type="entry name" value="Periplasmic binding protein-like II"/>
    <property type="match status" value="1"/>
</dbReference>
<reference evidence="7" key="1">
    <citation type="submission" date="2019-04" db="EMBL/GenBank/DDBJ databases">
        <title>Evolution of Biomass-Degrading Anaerobic Consortia Revealed by Metagenomics.</title>
        <authorList>
            <person name="Peng X."/>
        </authorList>
    </citation>
    <scope>NUCLEOTIDE SEQUENCE</scope>
    <source>
        <strain evidence="7">SIG240</strain>
    </source>
</reference>
<comment type="caution">
    <text evidence="7">The sequence shown here is derived from an EMBL/GenBank/DDBJ whole genome shotgun (WGS) entry which is preliminary data.</text>
</comment>
<evidence type="ECO:0000256" key="1">
    <source>
        <dbReference type="ARBA" id="ARBA00009175"/>
    </source>
</evidence>
<evidence type="ECO:0000256" key="2">
    <source>
        <dbReference type="ARBA" id="ARBA00022505"/>
    </source>
</evidence>
<dbReference type="NCBIfam" id="TIGR01256">
    <property type="entry name" value="modA"/>
    <property type="match status" value="1"/>
</dbReference>
<dbReference type="Proteomes" id="UP000761380">
    <property type="component" value="Unassembled WGS sequence"/>
</dbReference>
<evidence type="ECO:0000256" key="5">
    <source>
        <dbReference type="PIRSR" id="PIRSR004846-1"/>
    </source>
</evidence>
<accession>A0A927ZT55</accession>
<dbReference type="InterPro" id="IPR041879">
    <property type="entry name" value="YvgL-like_PBP2"/>
</dbReference>
<dbReference type="GO" id="GO:0015689">
    <property type="term" value="P:molybdate ion transport"/>
    <property type="evidence" value="ECO:0007669"/>
    <property type="project" value="InterPro"/>
</dbReference>
<dbReference type="PANTHER" id="PTHR30632:SF0">
    <property type="entry name" value="SULFATE-BINDING PROTEIN"/>
    <property type="match status" value="1"/>
</dbReference>
<dbReference type="GO" id="GO:0030973">
    <property type="term" value="F:molybdate ion binding"/>
    <property type="evidence" value="ECO:0007669"/>
    <property type="project" value="UniProtKB-ARBA"/>
</dbReference>
<evidence type="ECO:0000256" key="4">
    <source>
        <dbReference type="ARBA" id="ARBA00022729"/>
    </source>
</evidence>
<dbReference type="InterPro" id="IPR005950">
    <property type="entry name" value="ModA"/>
</dbReference>
<evidence type="ECO:0000256" key="6">
    <source>
        <dbReference type="SAM" id="SignalP"/>
    </source>
</evidence>
<feature type="binding site" evidence="5">
    <location>
        <position position="182"/>
    </location>
    <ligand>
        <name>molybdate</name>
        <dbReference type="ChEBI" id="CHEBI:36264"/>
    </ligand>
</feature>
<dbReference type="PANTHER" id="PTHR30632">
    <property type="entry name" value="MOLYBDATE-BINDING PERIPLASMIC PROTEIN"/>
    <property type="match status" value="1"/>
</dbReference>
<dbReference type="PROSITE" id="PS51257">
    <property type="entry name" value="PROKAR_LIPOPROTEIN"/>
    <property type="match status" value="1"/>
</dbReference>
<dbReference type="GO" id="GO:1901359">
    <property type="term" value="F:tungstate binding"/>
    <property type="evidence" value="ECO:0007669"/>
    <property type="project" value="UniProtKB-ARBA"/>
</dbReference>
<dbReference type="EMBL" id="SVBY01000062">
    <property type="protein sequence ID" value="MBE6093203.1"/>
    <property type="molecule type" value="Genomic_DNA"/>
</dbReference>
<dbReference type="AlphaFoldDB" id="A0A927ZT55"/>
<protein>
    <submittedName>
        <fullName evidence="7">Molybdate ABC transporter substrate-binding protein</fullName>
    </submittedName>
</protein>
<evidence type="ECO:0000313" key="7">
    <source>
        <dbReference type="EMBL" id="MBE6093203.1"/>
    </source>
</evidence>
<feature type="signal peptide" evidence="6">
    <location>
        <begin position="1"/>
        <end position="25"/>
    </location>
</feature>
<keyword evidence="3 5" id="KW-0479">Metal-binding</keyword>
<keyword evidence="2 5" id="KW-0500">Molybdenum</keyword>
<proteinExistence type="inferred from homology"/>
<keyword evidence="4 6" id="KW-0732">Signal</keyword>
<dbReference type="PIRSF" id="PIRSF004846">
    <property type="entry name" value="ModA"/>
    <property type="match status" value="1"/>
</dbReference>
<name>A0A927ZT55_SELRU</name>
<dbReference type="GO" id="GO:0046872">
    <property type="term" value="F:metal ion binding"/>
    <property type="evidence" value="ECO:0007669"/>
    <property type="project" value="UniProtKB-KW"/>
</dbReference>
<dbReference type="Gene3D" id="3.40.190.10">
    <property type="entry name" value="Periplasmic binding protein-like II"/>
    <property type="match status" value="2"/>
</dbReference>
<feature type="binding site" evidence="5">
    <location>
        <position position="200"/>
    </location>
    <ligand>
        <name>molybdate</name>
        <dbReference type="ChEBI" id="CHEBI:36264"/>
    </ligand>
</feature>
<dbReference type="Pfam" id="PF13531">
    <property type="entry name" value="SBP_bac_11"/>
    <property type="match status" value="1"/>
</dbReference>
<sequence length="264" mass="28196">MKKFFILLLTILILTASVGCQQQLAATTSPEKQSPIELHIAAAASLTDVMQELAAVYAQEHPEVTITFNFGSSGALQQAIENGGQTDLFFSAAAKQMNALEKSGNLLAGTRKDLLENSLVLIVPQDSRLELNAFADLSRPELKHIAIGDPSSVPVGQYTEEVLTNLGISDDLTAKAVYGYDVRQVLAWVATDEADCGIVYATDAASTPQVKVVAAAPAGTHQPIIYPAAVLRDTKHPEEATAFLAFAASEKARAIFTKYGFICK</sequence>
<feature type="chain" id="PRO_5037839775" evidence="6">
    <location>
        <begin position="26"/>
        <end position="264"/>
    </location>
</feature>
<comment type="similarity">
    <text evidence="1">Belongs to the bacterial solute-binding protein ModA family.</text>
</comment>
<evidence type="ECO:0000313" key="8">
    <source>
        <dbReference type="Proteomes" id="UP000761380"/>
    </source>
</evidence>
<feature type="binding site" evidence="5">
    <location>
        <position position="73"/>
    </location>
    <ligand>
        <name>molybdate</name>
        <dbReference type="ChEBI" id="CHEBI:36264"/>
    </ligand>
</feature>
<evidence type="ECO:0000256" key="3">
    <source>
        <dbReference type="ARBA" id="ARBA00022723"/>
    </source>
</evidence>